<name>A0A9Q0HK84_9POAL</name>
<organism evidence="4 5">
    <name type="scientific">Rhynchospora breviuscula</name>
    <dbReference type="NCBI Taxonomy" id="2022672"/>
    <lineage>
        <taxon>Eukaryota</taxon>
        <taxon>Viridiplantae</taxon>
        <taxon>Streptophyta</taxon>
        <taxon>Embryophyta</taxon>
        <taxon>Tracheophyta</taxon>
        <taxon>Spermatophyta</taxon>
        <taxon>Magnoliopsida</taxon>
        <taxon>Liliopsida</taxon>
        <taxon>Poales</taxon>
        <taxon>Cyperaceae</taxon>
        <taxon>Cyperoideae</taxon>
        <taxon>Rhynchosporeae</taxon>
        <taxon>Rhynchospora</taxon>
    </lineage>
</organism>
<dbReference type="InterPro" id="IPR055414">
    <property type="entry name" value="LRR_R13L4/SHOC2-like"/>
</dbReference>
<keyword evidence="1" id="KW-0677">Repeat</keyword>
<accession>A0A9Q0HK84</accession>
<gene>
    <name evidence="4" type="ORF">LUZ63_013089</name>
</gene>
<dbReference type="SUPFAM" id="SSF52047">
    <property type="entry name" value="RNI-like"/>
    <property type="match status" value="1"/>
</dbReference>
<dbReference type="EMBL" id="JAMQYH010000004">
    <property type="protein sequence ID" value="KAJ1688934.1"/>
    <property type="molecule type" value="Genomic_DNA"/>
</dbReference>
<feature type="domain" description="Disease resistance R13L4/SHOC-2-like LRR" evidence="2">
    <location>
        <begin position="219"/>
        <end position="308"/>
    </location>
</feature>
<dbReference type="Pfam" id="PF23598">
    <property type="entry name" value="LRR_14"/>
    <property type="match status" value="1"/>
</dbReference>
<dbReference type="Proteomes" id="UP001151287">
    <property type="component" value="Unassembled WGS sequence"/>
</dbReference>
<comment type="caution">
    <text evidence="4">The sequence shown here is derived from an EMBL/GenBank/DDBJ whole genome shotgun (WGS) entry which is preliminary data.</text>
</comment>
<evidence type="ECO:0000259" key="3">
    <source>
        <dbReference type="Pfam" id="PF25019"/>
    </source>
</evidence>
<dbReference type="Gene3D" id="3.80.10.10">
    <property type="entry name" value="Ribonuclease Inhibitor"/>
    <property type="match status" value="3"/>
</dbReference>
<evidence type="ECO:0000313" key="4">
    <source>
        <dbReference type="EMBL" id="KAJ1688934.1"/>
    </source>
</evidence>
<proteinExistence type="predicted"/>
<evidence type="ECO:0000259" key="2">
    <source>
        <dbReference type="Pfam" id="PF23598"/>
    </source>
</evidence>
<dbReference type="InterPro" id="IPR056789">
    <property type="entry name" value="LRR_R13L1-DRL21"/>
</dbReference>
<dbReference type="PANTHER" id="PTHR47186:SF3">
    <property type="entry name" value="OS09G0267800 PROTEIN"/>
    <property type="match status" value="1"/>
</dbReference>
<dbReference type="Pfam" id="PF25019">
    <property type="entry name" value="LRR_R13L1-DRL21"/>
    <property type="match status" value="1"/>
</dbReference>
<evidence type="ECO:0000313" key="5">
    <source>
        <dbReference type="Proteomes" id="UP001151287"/>
    </source>
</evidence>
<protein>
    <submittedName>
        <fullName evidence="4">Uncharacterized protein</fullName>
    </submittedName>
</protein>
<dbReference type="PANTHER" id="PTHR47186">
    <property type="entry name" value="LEUCINE-RICH REPEAT-CONTAINING PROTEIN 57"/>
    <property type="match status" value="1"/>
</dbReference>
<sequence>MSKLKSLNIRGSLKVSGLEYLNDPGEATQANLKKKNLDDLKLIWSHNVFFNDYIEWSLPVLEALQPPSIITRLYLEGYPGEQYPNWMMLSVETRMTMFPNLTSLTLSHLKRCSNLPSLAGLSQLEYLKLQGMPCLTNCSSYFPSLAKLHLCEMSNLEEVTTMNLNTNNVYEPAFPRLSKLEISGCPKLRLQPYLPPSVVELILEKSKELHERTITYCEGIHALPEGLGELKSLEMLVIKNTPLTSLPQSMQHLSSLRVLTIEDCKGLHALPEWLGELKSLEELVIWNTPLTSLPQSMQHMSSLRELTFCNFHHFLPLLEWLGELKSLEQLTIMGTPLTCLPQSIQHMSSLRILTIVGWEGHNALPEWMGELKSLEQLDILDTPLTCLPESMKHMSSLRELTFECCKGLRVLPEWFGELKSLKVLEIDDTPLTCLPKSMKQLTALESLSIWSCPELERRCEREKGEDWHLISHIPNVHIQ</sequence>
<dbReference type="InterPro" id="IPR032675">
    <property type="entry name" value="LRR_dom_sf"/>
</dbReference>
<feature type="domain" description="R13L1/DRL21-like LRR repeat region" evidence="3">
    <location>
        <begin position="1"/>
        <end position="132"/>
    </location>
</feature>
<reference evidence="4" key="1">
    <citation type="journal article" date="2022" name="Cell">
        <title>Repeat-based holocentromeres influence genome architecture and karyotype evolution.</title>
        <authorList>
            <person name="Hofstatter P.G."/>
            <person name="Thangavel G."/>
            <person name="Lux T."/>
            <person name="Neumann P."/>
            <person name="Vondrak T."/>
            <person name="Novak P."/>
            <person name="Zhang M."/>
            <person name="Costa L."/>
            <person name="Castellani M."/>
            <person name="Scott A."/>
            <person name="Toegelov H."/>
            <person name="Fuchs J."/>
            <person name="Mata-Sucre Y."/>
            <person name="Dias Y."/>
            <person name="Vanzela A.L.L."/>
            <person name="Huettel B."/>
            <person name="Almeida C.C.S."/>
            <person name="Simkova H."/>
            <person name="Souza G."/>
            <person name="Pedrosa-Harand A."/>
            <person name="Macas J."/>
            <person name="Mayer K.F.X."/>
            <person name="Houben A."/>
            <person name="Marques A."/>
        </authorList>
    </citation>
    <scope>NUCLEOTIDE SEQUENCE</scope>
    <source>
        <strain evidence="4">RhyBre1mFocal</strain>
    </source>
</reference>
<dbReference type="OrthoDB" id="687176at2759"/>
<evidence type="ECO:0000256" key="1">
    <source>
        <dbReference type="ARBA" id="ARBA00022737"/>
    </source>
</evidence>
<dbReference type="AlphaFoldDB" id="A0A9Q0HK84"/>
<dbReference type="SUPFAM" id="SSF52058">
    <property type="entry name" value="L domain-like"/>
    <property type="match status" value="1"/>
</dbReference>
<keyword evidence="5" id="KW-1185">Reference proteome</keyword>